<dbReference type="GeneID" id="9048806"/>
<proteinExistence type="predicted"/>
<reference evidence="1 2" key="1">
    <citation type="submission" date="2008-07" db="EMBL/GenBank/DDBJ databases">
        <authorList>
            <person name="El-Sayed N."/>
            <person name="Caler E."/>
            <person name="Inman J."/>
            <person name="Amedeo P."/>
            <person name="Hass B."/>
            <person name="Wortman J."/>
        </authorList>
    </citation>
    <scope>NUCLEOTIDE SEQUENCE [LARGE SCALE GENOMIC DNA]</scope>
    <source>
        <strain evidence="2">ATCC 50983 / TXsc</strain>
    </source>
</reference>
<dbReference type="EMBL" id="GG671597">
    <property type="protein sequence ID" value="EER18666.1"/>
    <property type="molecule type" value="Genomic_DNA"/>
</dbReference>
<organism evidence="2">
    <name type="scientific">Perkinsus marinus (strain ATCC 50983 / TXsc)</name>
    <dbReference type="NCBI Taxonomy" id="423536"/>
    <lineage>
        <taxon>Eukaryota</taxon>
        <taxon>Sar</taxon>
        <taxon>Alveolata</taxon>
        <taxon>Perkinsozoa</taxon>
        <taxon>Perkinsea</taxon>
        <taxon>Perkinsida</taxon>
        <taxon>Perkinsidae</taxon>
        <taxon>Perkinsus</taxon>
    </lineage>
</organism>
<dbReference type="Proteomes" id="UP000007800">
    <property type="component" value="Unassembled WGS sequence"/>
</dbReference>
<keyword evidence="2" id="KW-1185">Reference proteome</keyword>
<gene>
    <name evidence="1" type="ORF">Pmar_PMAR001443</name>
</gene>
<name>C5KA27_PERM5</name>
<dbReference type="AlphaFoldDB" id="C5KA27"/>
<protein>
    <submittedName>
        <fullName evidence="1">Uncharacterized protein</fullName>
    </submittedName>
</protein>
<sequence length="171" mass="19231">MSTHGCELPVGVGEDQESTAMRAECGLGLEDLLERLKREEVPTVALSMVLRPPNPTVGDGRPLILEGLGKEKLPRVFVSVDMRIIRPSVEEVGSDELTRFGDRTVVHHVRDGFIRFADSMKHISWVVGLGKATVLREEIVSLSERKRREEVDMEMDAEGLRKIWEKCPLSR</sequence>
<evidence type="ECO:0000313" key="1">
    <source>
        <dbReference type="EMBL" id="EER18666.1"/>
    </source>
</evidence>
<evidence type="ECO:0000313" key="2">
    <source>
        <dbReference type="Proteomes" id="UP000007800"/>
    </source>
</evidence>
<accession>C5KA27</accession>
<dbReference type="RefSeq" id="XP_002786870.1">
    <property type="nucleotide sequence ID" value="XM_002786824.1"/>
</dbReference>
<dbReference type="InParanoid" id="C5KA27"/>